<accession>A0A0C2DGB1</accession>
<dbReference type="Proteomes" id="UP000031599">
    <property type="component" value="Unassembled WGS sequence"/>
</dbReference>
<gene>
    <name evidence="2" type="ORF">DB30_07722</name>
</gene>
<dbReference type="InterPro" id="IPR007314">
    <property type="entry name" value="Cofac_haem-bd_dom"/>
</dbReference>
<protein>
    <submittedName>
        <fullName evidence="2">Putative iron-regulated protein</fullName>
    </submittedName>
</protein>
<name>A0A0C2DGB1_9BACT</name>
<dbReference type="Gene3D" id="3.40.50.11550">
    <property type="match status" value="1"/>
</dbReference>
<dbReference type="SUPFAM" id="SSF159501">
    <property type="entry name" value="EreA/ChaN-like"/>
    <property type="match status" value="1"/>
</dbReference>
<dbReference type="CDD" id="cd14727">
    <property type="entry name" value="ChanN-like"/>
    <property type="match status" value="1"/>
</dbReference>
<evidence type="ECO:0000259" key="1">
    <source>
        <dbReference type="Pfam" id="PF04187"/>
    </source>
</evidence>
<dbReference type="Pfam" id="PF04187">
    <property type="entry name" value="Cofac_haem_bdg"/>
    <property type="match status" value="1"/>
</dbReference>
<proteinExistence type="predicted"/>
<comment type="caution">
    <text evidence="2">The sequence shown here is derived from an EMBL/GenBank/DDBJ whole genome shotgun (WGS) entry which is preliminary data.</text>
</comment>
<dbReference type="EMBL" id="JMCC02000009">
    <property type="protein sequence ID" value="KIG18707.1"/>
    <property type="molecule type" value="Genomic_DNA"/>
</dbReference>
<organism evidence="2 3">
    <name type="scientific">Enhygromyxa salina</name>
    <dbReference type="NCBI Taxonomy" id="215803"/>
    <lineage>
        <taxon>Bacteria</taxon>
        <taxon>Pseudomonadati</taxon>
        <taxon>Myxococcota</taxon>
        <taxon>Polyangia</taxon>
        <taxon>Nannocystales</taxon>
        <taxon>Nannocystaceae</taxon>
        <taxon>Enhygromyxa</taxon>
    </lineage>
</organism>
<evidence type="ECO:0000313" key="2">
    <source>
        <dbReference type="EMBL" id="KIG18707.1"/>
    </source>
</evidence>
<sequence>MLLGVGCDDQPTQTPEQAATVDPNEHAFFDREGNPSDLDSFIASLADVDFVGAGELHHHGVGSQVQLAVLQGMAAQDRPVALAMEFFEADQQAPLDAYLAGSIDEPTFREQTKRDDNYERSHRPLIEFAKRNGIPVIAANAPRPLVTAYRESGATYADYLATLSEQDRALMPRSSVPPDDEFKARFMQTMGERGPAFYPAMALWNDAMAESSADFRAEHPEHRVLLIVGVYHVAKHLGVVTQYTARRPQDSVRVLSMAPIEGPMVFDPSNRDEGDVILQVR</sequence>
<evidence type="ECO:0000313" key="3">
    <source>
        <dbReference type="Proteomes" id="UP000031599"/>
    </source>
</evidence>
<reference evidence="2 3" key="1">
    <citation type="submission" date="2014-12" db="EMBL/GenBank/DDBJ databases">
        <title>Genome assembly of Enhygromyxa salina DSM 15201.</title>
        <authorList>
            <person name="Sharma G."/>
            <person name="Subramanian S."/>
        </authorList>
    </citation>
    <scope>NUCLEOTIDE SEQUENCE [LARGE SCALE GENOMIC DNA]</scope>
    <source>
        <strain evidence="2 3">DSM 15201</strain>
    </source>
</reference>
<dbReference type="AlphaFoldDB" id="A0A0C2DGB1"/>
<feature type="domain" description="Haem-binding uptake Tiki superfamily ChaN" evidence="1">
    <location>
        <begin position="42"/>
        <end position="241"/>
    </location>
</feature>